<feature type="non-terminal residue" evidence="2">
    <location>
        <position position="288"/>
    </location>
</feature>
<dbReference type="Proteomes" id="UP000762253">
    <property type="component" value="Unassembled WGS sequence"/>
</dbReference>
<proteinExistence type="predicted"/>
<evidence type="ECO:0000313" key="2">
    <source>
        <dbReference type="EMBL" id="NMF67292.1"/>
    </source>
</evidence>
<protein>
    <submittedName>
        <fullName evidence="2">ATPase</fullName>
    </submittedName>
</protein>
<sequence>MSENTRVKTILLLAANPRNTSQLRLDEEVREIDEGLRRANKRELFKLEQKWAVRSRDFYRAILDTQPQIVHFFGHGAGEDGIVLEDETGQVALVQADALASMFKLFAKKGVECVLMNACYSQVQAEAISQHIEYVIGMNRQIGDKAAINFAVAFYDALAAGEEMEFAYELGCSQLFGLKENQTPVLKRKLLNNLIPEKTTRQRIFISYKRDVEPDEPVALEVFQALSQQHEVFIDQRMLVGTRWAERIEEEISQADFLIVFLSSRSVYSEMVEQEIKMAHEMAQVQGG</sequence>
<gene>
    <name evidence="2" type="ORF">DP115_32995</name>
</gene>
<dbReference type="Gene3D" id="3.40.50.10140">
    <property type="entry name" value="Toll/interleukin-1 receptor homology (TIR) domain"/>
    <property type="match status" value="1"/>
</dbReference>
<dbReference type="InterPro" id="IPR000157">
    <property type="entry name" value="TIR_dom"/>
</dbReference>
<dbReference type="Pfam" id="PF13676">
    <property type="entry name" value="TIR_2"/>
    <property type="match status" value="1"/>
</dbReference>
<organism evidence="2 3">
    <name type="scientific">Brasilonema octagenarum UFV-OR1</name>
    <dbReference type="NCBI Taxonomy" id="417115"/>
    <lineage>
        <taxon>Bacteria</taxon>
        <taxon>Bacillati</taxon>
        <taxon>Cyanobacteriota</taxon>
        <taxon>Cyanophyceae</taxon>
        <taxon>Nostocales</taxon>
        <taxon>Scytonemataceae</taxon>
        <taxon>Brasilonema</taxon>
        <taxon>Octagenarum group</taxon>
    </lineage>
</organism>
<dbReference type="RefSeq" id="WP_169268834.1">
    <property type="nucleotide sequence ID" value="NZ_QMEC01000254.1"/>
</dbReference>
<keyword evidence="3" id="KW-1185">Reference proteome</keyword>
<dbReference type="InterPro" id="IPR024983">
    <property type="entry name" value="CHAT_dom"/>
</dbReference>
<dbReference type="SUPFAM" id="SSF52200">
    <property type="entry name" value="Toll/Interleukin receptor TIR domain"/>
    <property type="match status" value="1"/>
</dbReference>
<comment type="caution">
    <text evidence="2">The sequence shown here is derived from an EMBL/GenBank/DDBJ whole genome shotgun (WGS) entry which is preliminary data.</text>
</comment>
<evidence type="ECO:0000259" key="1">
    <source>
        <dbReference type="PROSITE" id="PS50104"/>
    </source>
</evidence>
<evidence type="ECO:0000313" key="3">
    <source>
        <dbReference type="Proteomes" id="UP000762253"/>
    </source>
</evidence>
<name>A0ABX1MF63_9CYAN</name>
<dbReference type="EMBL" id="QMEC01000254">
    <property type="protein sequence ID" value="NMF67292.1"/>
    <property type="molecule type" value="Genomic_DNA"/>
</dbReference>
<dbReference type="Pfam" id="PF12770">
    <property type="entry name" value="CHAT"/>
    <property type="match status" value="1"/>
</dbReference>
<dbReference type="PROSITE" id="PS50104">
    <property type="entry name" value="TIR"/>
    <property type="match status" value="1"/>
</dbReference>
<feature type="domain" description="TIR" evidence="1">
    <location>
        <begin position="200"/>
        <end position="288"/>
    </location>
</feature>
<accession>A0ABX1MF63</accession>
<reference evidence="2 3" key="1">
    <citation type="submission" date="2018-06" db="EMBL/GenBank/DDBJ databases">
        <title>Comparative genomics of Brasilonema spp. strains.</title>
        <authorList>
            <person name="Alvarenga D.O."/>
            <person name="Fiore M.F."/>
            <person name="Varani A.M."/>
        </authorList>
    </citation>
    <scope>NUCLEOTIDE SEQUENCE [LARGE SCALE GENOMIC DNA]</scope>
    <source>
        <strain evidence="2 3">UFV-OR1</strain>
    </source>
</reference>
<dbReference type="InterPro" id="IPR035897">
    <property type="entry name" value="Toll_tir_struct_dom_sf"/>
</dbReference>